<accession>A0A9N9A5E8</accession>
<dbReference type="SMART" id="SM00458">
    <property type="entry name" value="RICIN"/>
    <property type="match status" value="1"/>
</dbReference>
<protein>
    <submittedName>
        <fullName evidence="2">4472_t:CDS:1</fullName>
    </submittedName>
</protein>
<dbReference type="Gene3D" id="2.80.10.50">
    <property type="match status" value="1"/>
</dbReference>
<evidence type="ECO:0000313" key="2">
    <source>
        <dbReference type="EMBL" id="CAG8518248.1"/>
    </source>
</evidence>
<keyword evidence="3" id="KW-1185">Reference proteome</keyword>
<evidence type="ECO:0000259" key="1">
    <source>
        <dbReference type="SMART" id="SM00458"/>
    </source>
</evidence>
<feature type="domain" description="Ricin B lectin" evidence="1">
    <location>
        <begin position="2"/>
        <end position="137"/>
    </location>
</feature>
<dbReference type="PROSITE" id="PS50231">
    <property type="entry name" value="RICIN_B_LECTIN"/>
    <property type="match status" value="1"/>
</dbReference>
<gene>
    <name evidence="2" type="ORF">ALEPTO_LOCUS4328</name>
</gene>
<dbReference type="AlphaFoldDB" id="A0A9N9A5E8"/>
<dbReference type="Proteomes" id="UP000789508">
    <property type="component" value="Unassembled WGS sequence"/>
</dbReference>
<dbReference type="OrthoDB" id="9895617at2759"/>
<sequence>MTAYFFIVAQHSGKVLDVYQGSTEASAKIIQYTKKSTDFDNQLWSFDNDGYIYNKKSGLVLDVTGSNIQDSTPIIQYQKHPDQPGNQQWVYSDTDNTISLKSNSNYVLDVTGSSQDDGTPIILYHKTGNPNQRFTLHYYATI</sequence>
<evidence type="ECO:0000313" key="3">
    <source>
        <dbReference type="Proteomes" id="UP000789508"/>
    </source>
</evidence>
<name>A0A9N9A5E8_9GLOM</name>
<dbReference type="InterPro" id="IPR000772">
    <property type="entry name" value="Ricin_B_lectin"/>
</dbReference>
<proteinExistence type="predicted"/>
<reference evidence="2" key="1">
    <citation type="submission" date="2021-06" db="EMBL/GenBank/DDBJ databases">
        <authorList>
            <person name="Kallberg Y."/>
            <person name="Tangrot J."/>
            <person name="Rosling A."/>
        </authorList>
    </citation>
    <scope>NUCLEOTIDE SEQUENCE</scope>
    <source>
        <strain evidence="2">FL130A</strain>
    </source>
</reference>
<dbReference type="InterPro" id="IPR035992">
    <property type="entry name" value="Ricin_B-like_lectins"/>
</dbReference>
<dbReference type="SUPFAM" id="SSF50370">
    <property type="entry name" value="Ricin B-like lectins"/>
    <property type="match status" value="1"/>
</dbReference>
<comment type="caution">
    <text evidence="2">The sequence shown here is derived from an EMBL/GenBank/DDBJ whole genome shotgun (WGS) entry which is preliminary data.</text>
</comment>
<organism evidence="2 3">
    <name type="scientific">Ambispora leptoticha</name>
    <dbReference type="NCBI Taxonomy" id="144679"/>
    <lineage>
        <taxon>Eukaryota</taxon>
        <taxon>Fungi</taxon>
        <taxon>Fungi incertae sedis</taxon>
        <taxon>Mucoromycota</taxon>
        <taxon>Glomeromycotina</taxon>
        <taxon>Glomeromycetes</taxon>
        <taxon>Archaeosporales</taxon>
        <taxon>Ambisporaceae</taxon>
        <taxon>Ambispora</taxon>
    </lineage>
</organism>
<dbReference type="EMBL" id="CAJVPS010000979">
    <property type="protein sequence ID" value="CAG8518248.1"/>
    <property type="molecule type" value="Genomic_DNA"/>
</dbReference>
<dbReference type="Pfam" id="PF00652">
    <property type="entry name" value="Ricin_B_lectin"/>
    <property type="match status" value="1"/>
</dbReference>
<dbReference type="CDD" id="cd23454">
    <property type="entry name" value="beta-trefoil_Ricin_GllA-1"/>
    <property type="match status" value="1"/>
</dbReference>